<organism evidence="3 4">
    <name type="scientific">Panicum virgatum</name>
    <name type="common">Blackwell switchgrass</name>
    <dbReference type="NCBI Taxonomy" id="38727"/>
    <lineage>
        <taxon>Eukaryota</taxon>
        <taxon>Viridiplantae</taxon>
        <taxon>Streptophyta</taxon>
        <taxon>Embryophyta</taxon>
        <taxon>Tracheophyta</taxon>
        <taxon>Spermatophyta</taxon>
        <taxon>Magnoliopsida</taxon>
        <taxon>Liliopsida</taxon>
        <taxon>Poales</taxon>
        <taxon>Poaceae</taxon>
        <taxon>PACMAD clade</taxon>
        <taxon>Panicoideae</taxon>
        <taxon>Panicodae</taxon>
        <taxon>Paniceae</taxon>
        <taxon>Panicinae</taxon>
        <taxon>Panicum</taxon>
        <taxon>Panicum sect. Hiantes</taxon>
    </lineage>
</organism>
<evidence type="ECO:0000256" key="1">
    <source>
        <dbReference type="SAM" id="MobiDB-lite"/>
    </source>
</evidence>
<dbReference type="AlphaFoldDB" id="A0A8T0VEY8"/>
<evidence type="ECO:0000313" key="3">
    <source>
        <dbReference type="EMBL" id="KAG2632957.1"/>
    </source>
</evidence>
<dbReference type="Gene3D" id="3.80.10.10">
    <property type="entry name" value="Ribonuclease Inhibitor"/>
    <property type="match status" value="1"/>
</dbReference>
<feature type="region of interest" description="Disordered" evidence="1">
    <location>
        <begin position="1"/>
        <end position="42"/>
    </location>
</feature>
<dbReference type="InterPro" id="IPR006566">
    <property type="entry name" value="FBD"/>
</dbReference>
<dbReference type="PANTHER" id="PTHR32141">
    <property type="match status" value="1"/>
</dbReference>
<gene>
    <name evidence="3" type="ORF">PVAP13_2NG133509</name>
</gene>
<feature type="domain" description="FBD" evidence="2">
    <location>
        <begin position="336"/>
        <end position="408"/>
    </location>
</feature>
<dbReference type="SMART" id="SM00579">
    <property type="entry name" value="FBD"/>
    <property type="match status" value="1"/>
</dbReference>
<dbReference type="SUPFAM" id="SSF52047">
    <property type="entry name" value="RNI-like"/>
    <property type="match status" value="1"/>
</dbReference>
<sequence length="422" mass="47098">MGDDDARAKRIRPEEEPRRQELPPNGADLISPSPTREGARTQAVSRRWRPLWRATPLNLQVDYGLCWRWQDAKVDVPATTKILAGHAGPGRRFVLLGLNIPNRADTVDGWLRSRALTGLREIRLSYSSAGALPPSALRFAATLRVAKFGYCHFPNEVATSLKFPHLRELSLFEVTVSEEVLHSLLSGCYVLEILLLERNAGFARLRISSPTLRSIGFSGPWEGEGSEATKFQELVVEDAPRLERLLPLHPDRGPATIVGLLSAAISKLEFGTTAFQEMIALSMGTSMETVKVLALESLGPNLDSVVDFLKCFPCVEKLYIKRLKNVRTYNLLDPTECLELHLKKVVVNDCRGMGPDVDFIKFFVLNAKVLKEMYLGVVPSCNDKWMANQRRLLQLDNKASPGARFAFDNRAAGDSHPQNLER</sequence>
<protein>
    <recommendedName>
        <fullName evidence="2">FBD domain-containing protein</fullName>
    </recommendedName>
</protein>
<dbReference type="InterPro" id="IPR032675">
    <property type="entry name" value="LRR_dom_sf"/>
</dbReference>
<dbReference type="InterPro" id="IPR055302">
    <property type="entry name" value="F-box_dom-containing"/>
</dbReference>
<dbReference type="EMBL" id="CM029040">
    <property type="protein sequence ID" value="KAG2632957.1"/>
    <property type="molecule type" value="Genomic_DNA"/>
</dbReference>
<accession>A0A8T0VEY8</accession>
<name>A0A8T0VEY8_PANVG</name>
<comment type="caution">
    <text evidence="3">The sequence shown here is derived from an EMBL/GenBank/DDBJ whole genome shotgun (WGS) entry which is preliminary data.</text>
</comment>
<reference evidence="3" key="1">
    <citation type="submission" date="2020-05" db="EMBL/GenBank/DDBJ databases">
        <title>WGS assembly of Panicum virgatum.</title>
        <authorList>
            <person name="Lovell J.T."/>
            <person name="Jenkins J."/>
            <person name="Shu S."/>
            <person name="Juenger T.E."/>
            <person name="Schmutz J."/>
        </authorList>
    </citation>
    <scope>NUCLEOTIDE SEQUENCE</scope>
    <source>
        <strain evidence="3">AP13</strain>
    </source>
</reference>
<feature type="compositionally biased region" description="Basic and acidic residues" evidence="1">
    <location>
        <begin position="1"/>
        <end position="21"/>
    </location>
</feature>
<proteinExistence type="predicted"/>
<keyword evidence="4" id="KW-1185">Reference proteome</keyword>
<dbReference type="Pfam" id="PF24758">
    <property type="entry name" value="LRR_At5g56370"/>
    <property type="match status" value="1"/>
</dbReference>
<evidence type="ECO:0000313" key="4">
    <source>
        <dbReference type="Proteomes" id="UP000823388"/>
    </source>
</evidence>
<dbReference type="PANTHER" id="PTHR32141:SF160">
    <property type="entry name" value="F-BOX DOMAIN-CONTAINING PROTEIN"/>
    <property type="match status" value="1"/>
</dbReference>
<dbReference type="Pfam" id="PF08387">
    <property type="entry name" value="FBD"/>
    <property type="match status" value="1"/>
</dbReference>
<dbReference type="InterPro" id="IPR055411">
    <property type="entry name" value="LRR_FXL15/At3g58940/PEG3-like"/>
</dbReference>
<dbReference type="Proteomes" id="UP000823388">
    <property type="component" value="Chromosome 2N"/>
</dbReference>
<evidence type="ECO:0000259" key="2">
    <source>
        <dbReference type="SMART" id="SM00579"/>
    </source>
</evidence>